<comment type="caution">
    <text evidence="1">The sequence shown here is derived from an EMBL/GenBank/DDBJ whole genome shotgun (WGS) entry which is preliminary data.</text>
</comment>
<dbReference type="Proteomes" id="UP000306147">
    <property type="component" value="Unassembled WGS sequence"/>
</dbReference>
<proteinExistence type="predicted"/>
<dbReference type="SUPFAM" id="SSF52402">
    <property type="entry name" value="Adenine nucleotide alpha hydrolases-like"/>
    <property type="match status" value="1"/>
</dbReference>
<organism evidence="1 2">
    <name type="scientific">Sphingomonas gei</name>
    <dbReference type="NCBI Taxonomy" id="1395960"/>
    <lineage>
        <taxon>Bacteria</taxon>
        <taxon>Pseudomonadati</taxon>
        <taxon>Pseudomonadota</taxon>
        <taxon>Alphaproteobacteria</taxon>
        <taxon>Sphingomonadales</taxon>
        <taxon>Sphingomonadaceae</taxon>
        <taxon>Sphingomonas</taxon>
    </lineage>
</organism>
<dbReference type="InterPro" id="IPR014729">
    <property type="entry name" value="Rossmann-like_a/b/a_fold"/>
</dbReference>
<gene>
    <name evidence="1" type="ORF">E5A73_01020</name>
</gene>
<name>A0A4V3QZW0_9SPHN</name>
<dbReference type="Gene3D" id="3.40.50.620">
    <property type="entry name" value="HUPs"/>
    <property type="match status" value="1"/>
</dbReference>
<dbReference type="AlphaFoldDB" id="A0A4V3QZW0"/>
<dbReference type="OrthoDB" id="9763290at2"/>
<dbReference type="EMBL" id="SRXT01000001">
    <property type="protein sequence ID" value="TGX55742.1"/>
    <property type="molecule type" value="Genomic_DNA"/>
</dbReference>
<reference evidence="1 2" key="1">
    <citation type="submission" date="2019-04" db="EMBL/GenBank/DDBJ databases">
        <title>Sphingomonas psychrotolerans sp. nov., isolated from soil in the Tianshan Mountains, Xinjiang, China.</title>
        <authorList>
            <person name="Luo Y."/>
            <person name="Sheng H."/>
        </authorList>
    </citation>
    <scope>NUCLEOTIDE SEQUENCE [LARGE SCALE GENOMIC DNA]</scope>
    <source>
        <strain evidence="1 2">ZFGT-11</strain>
    </source>
</reference>
<sequence length="513" mass="56344">MFRARLDFHDIASPIGLADGGLFLGRSSVFPVQHRMLRTEVLESEDRVVLISYERFTDDPEGVVLVTGLSDSAIQGRLDALDAYLLDFAVLEIDRRKRTISYRASPVVSIPAYLIADQDGVAIDWDYSRLLVDREVEIVWDVALAQIAGRSTYAPTTIVAGVYRATAGAVLRASANGVAVELPESIEHDGPHDVWPDAHVEAQLFEAIKAILDSRPLDPSRLAVELSGGMDSALTSIAAAAVAGPGVMSVGAQFNGPMGAAQRERRSMLRDHGGFDDLSVPAERFAPFGPTSLRRIRYGVWPEDENYPELFEAMFGMLQAAGIDTLVSGLGGDELYTAYEGEEGAPAGKGESACAFLTAEGLAIAHRARSPYPAGWLQETCWSGAASESQRVLRYGLWPVHPYHTLALARFVSRLPRRYRRDRRLLRDTLCELLGNQVFATDYVKETFKLVAHRGIAENRAYLIDLVQRSNLSRHPGIADQAILAALAGDIEALDHHTYNALFRVLKVFCFFQ</sequence>
<evidence type="ECO:0000313" key="2">
    <source>
        <dbReference type="Proteomes" id="UP000306147"/>
    </source>
</evidence>
<keyword evidence="2" id="KW-1185">Reference proteome</keyword>
<protein>
    <submittedName>
        <fullName evidence="1">Asparagine synthase</fullName>
    </submittedName>
</protein>
<accession>A0A4V3QZW0</accession>
<evidence type="ECO:0000313" key="1">
    <source>
        <dbReference type="EMBL" id="TGX55742.1"/>
    </source>
</evidence>